<dbReference type="RefSeq" id="WP_075936894.1">
    <property type="nucleotide sequence ID" value="NZ_BDJH01000002.1"/>
</dbReference>
<evidence type="ECO:0000313" key="3">
    <source>
        <dbReference type="EMBL" id="RNJ26848.1"/>
    </source>
</evidence>
<comment type="caution">
    <text evidence="3">The sequence shown here is derived from an EMBL/GenBank/DDBJ whole genome shotgun (WGS) entry which is preliminary data.</text>
</comment>
<evidence type="ECO:0000313" key="4">
    <source>
        <dbReference type="Proteomes" id="UP000270581"/>
    </source>
</evidence>
<evidence type="ECO:0000256" key="1">
    <source>
        <dbReference type="SAM" id="Phobius"/>
    </source>
</evidence>
<keyword evidence="1" id="KW-0812">Transmembrane</keyword>
<dbReference type="Pfam" id="PF24166">
    <property type="entry name" value="DUF7410"/>
    <property type="match status" value="1"/>
</dbReference>
<sequence length="75" mass="8934">MTHDCPYCDRTFTQESYRDLHLGHRHEARLTTRERAAFERAYEREESDLTLFRYKALGLLVLVYFGFLLAYAVSL</sequence>
<dbReference type="Proteomes" id="UP000270581">
    <property type="component" value="Unassembled WGS sequence"/>
</dbReference>
<dbReference type="InterPro" id="IPR013087">
    <property type="entry name" value="Znf_C2H2_type"/>
</dbReference>
<reference evidence="3 4" key="1">
    <citation type="submission" date="2018-11" db="EMBL/GenBank/DDBJ databases">
        <title>Genome sequences of Natronomonas sp. CBA1133.</title>
        <authorList>
            <person name="Roh S.W."/>
            <person name="Cha I.-T."/>
        </authorList>
    </citation>
    <scope>NUCLEOTIDE SEQUENCE [LARGE SCALE GENOMIC DNA]</scope>
    <source>
        <strain evidence="3 4">CBA1133</strain>
    </source>
</reference>
<evidence type="ECO:0000259" key="2">
    <source>
        <dbReference type="PROSITE" id="PS00028"/>
    </source>
</evidence>
<dbReference type="InterPro" id="IPR055833">
    <property type="entry name" value="DUF7410"/>
</dbReference>
<dbReference type="AlphaFoldDB" id="A0AAJ4R978"/>
<name>A0AAJ4R978_9EURY</name>
<dbReference type="EMBL" id="RJJC01000001">
    <property type="protein sequence ID" value="RNJ26848.1"/>
    <property type="molecule type" value="Genomic_DNA"/>
</dbReference>
<keyword evidence="4" id="KW-1185">Reference proteome</keyword>
<keyword evidence="1" id="KW-1133">Transmembrane helix</keyword>
<keyword evidence="1" id="KW-0472">Membrane</keyword>
<dbReference type="PROSITE" id="PS00028">
    <property type="entry name" value="ZINC_FINGER_C2H2_1"/>
    <property type="match status" value="1"/>
</dbReference>
<organism evidence="3 4">
    <name type="scientific">Halosegnis longus</name>
    <dbReference type="NCBI Taxonomy" id="2216012"/>
    <lineage>
        <taxon>Archaea</taxon>
        <taxon>Methanobacteriati</taxon>
        <taxon>Methanobacteriota</taxon>
        <taxon>Stenosarchaea group</taxon>
        <taxon>Halobacteria</taxon>
        <taxon>Halobacteriales</taxon>
        <taxon>Natronomonadaceae</taxon>
        <taxon>Halosegnis</taxon>
    </lineage>
</organism>
<feature type="domain" description="C2H2-type" evidence="2">
    <location>
        <begin position="5"/>
        <end position="26"/>
    </location>
</feature>
<gene>
    <name evidence="3" type="ORF">Nmn1133_09260</name>
</gene>
<protein>
    <submittedName>
        <fullName evidence="3">C2H2-type zinc finger protein</fullName>
    </submittedName>
</protein>
<feature type="transmembrane region" description="Helical" evidence="1">
    <location>
        <begin position="54"/>
        <end position="73"/>
    </location>
</feature>
<accession>A0AAJ4R978</accession>
<proteinExistence type="predicted"/>